<keyword evidence="2" id="KW-1185">Reference proteome</keyword>
<sequence>MMAIQGVIFDMDGLMFDSEKLYYQANLAAAKTMQLSFPTSFYHQFIGASDGYMMELLIDALGERSQAERFVDLTYQNIQLALQQGKLVKKPGLDALLAYLDQHQIPKIIASSNFKSKIKQFLAAAHLKHAFTKIVSFDDVSQGKPAPDLFEKAHVLLGTPATKTIVLEDSLNGLLAAEAAALPCVIVPDLIKPTQTMQAKATAIVPDLFAVRDLIKKSH</sequence>
<dbReference type="InterPro" id="IPR006439">
    <property type="entry name" value="HAD-SF_hydro_IA"/>
</dbReference>
<dbReference type="PANTHER" id="PTHR18901">
    <property type="entry name" value="2-DEOXYGLUCOSE-6-PHOSPHATE PHOSPHATASE 2"/>
    <property type="match status" value="1"/>
</dbReference>
<proteinExistence type="predicted"/>
<dbReference type="AlphaFoldDB" id="A0A0R2DGX4"/>
<reference evidence="1 2" key="1">
    <citation type="journal article" date="2015" name="Genome Announc.">
        <title>Expanding the biotechnology potential of lactobacilli through comparative genomics of 213 strains and associated genera.</title>
        <authorList>
            <person name="Sun Z."/>
            <person name="Harris H.M."/>
            <person name="McCann A."/>
            <person name="Guo C."/>
            <person name="Argimon S."/>
            <person name="Zhang W."/>
            <person name="Yang X."/>
            <person name="Jeffery I.B."/>
            <person name="Cooney J.C."/>
            <person name="Kagawa T.F."/>
            <person name="Liu W."/>
            <person name="Song Y."/>
            <person name="Salvetti E."/>
            <person name="Wrobel A."/>
            <person name="Rasinkangas P."/>
            <person name="Parkhill J."/>
            <person name="Rea M.C."/>
            <person name="O'Sullivan O."/>
            <person name="Ritari J."/>
            <person name="Douillard F.P."/>
            <person name="Paul Ross R."/>
            <person name="Yang R."/>
            <person name="Briner A.E."/>
            <person name="Felis G.E."/>
            <person name="de Vos W.M."/>
            <person name="Barrangou R."/>
            <person name="Klaenhammer T.R."/>
            <person name="Caufield P.W."/>
            <person name="Cui Y."/>
            <person name="Zhang H."/>
            <person name="O'Toole P.W."/>
        </authorList>
    </citation>
    <scope>NUCLEOTIDE SEQUENCE [LARGE SCALE GENOMIC DNA]</scope>
    <source>
        <strain evidence="1 2">DSM 20253</strain>
    </source>
</reference>
<organism evidence="1 2">
    <name type="scientific">Loigolactobacillus rennini DSM 20253</name>
    <dbReference type="NCBI Taxonomy" id="1423796"/>
    <lineage>
        <taxon>Bacteria</taxon>
        <taxon>Bacillati</taxon>
        <taxon>Bacillota</taxon>
        <taxon>Bacilli</taxon>
        <taxon>Lactobacillales</taxon>
        <taxon>Lactobacillaceae</taxon>
        <taxon>Loigolactobacillus</taxon>
    </lineage>
</organism>
<accession>A0A0R2DGX4</accession>
<keyword evidence="1" id="KW-0378">Hydrolase</keyword>
<dbReference type="NCBIfam" id="TIGR01509">
    <property type="entry name" value="HAD-SF-IA-v3"/>
    <property type="match status" value="1"/>
</dbReference>
<dbReference type="SFLD" id="SFLDS00003">
    <property type="entry name" value="Haloacid_Dehalogenase"/>
    <property type="match status" value="1"/>
</dbReference>
<dbReference type="InterPro" id="IPR041492">
    <property type="entry name" value="HAD_2"/>
</dbReference>
<dbReference type="InterPro" id="IPR023198">
    <property type="entry name" value="PGP-like_dom2"/>
</dbReference>
<dbReference type="SUPFAM" id="SSF56784">
    <property type="entry name" value="HAD-like"/>
    <property type="match status" value="1"/>
</dbReference>
<gene>
    <name evidence="1" type="ORF">FC24_GL000521</name>
</gene>
<dbReference type="STRING" id="1423796.FC24_GL000521"/>
<dbReference type="Gene3D" id="3.40.50.1000">
    <property type="entry name" value="HAD superfamily/HAD-like"/>
    <property type="match status" value="1"/>
</dbReference>
<dbReference type="Proteomes" id="UP000051638">
    <property type="component" value="Unassembled WGS sequence"/>
</dbReference>
<name>A0A0R2DGX4_9LACO</name>
<dbReference type="GO" id="GO:0016787">
    <property type="term" value="F:hydrolase activity"/>
    <property type="evidence" value="ECO:0007669"/>
    <property type="project" value="UniProtKB-KW"/>
</dbReference>
<dbReference type="SFLD" id="SFLDG01129">
    <property type="entry name" value="C1.5:_HAD__Beta-PGM__Phosphata"/>
    <property type="match status" value="1"/>
</dbReference>
<evidence type="ECO:0000313" key="2">
    <source>
        <dbReference type="Proteomes" id="UP000051638"/>
    </source>
</evidence>
<dbReference type="Pfam" id="PF13419">
    <property type="entry name" value="HAD_2"/>
    <property type="match status" value="1"/>
</dbReference>
<dbReference type="PATRIC" id="fig|1423796.3.peg.537"/>
<protein>
    <submittedName>
        <fullName evidence="1">HAD superfamily hydrolase</fullName>
    </submittedName>
</protein>
<dbReference type="InterPro" id="IPR036412">
    <property type="entry name" value="HAD-like_sf"/>
</dbReference>
<comment type="caution">
    <text evidence="1">The sequence shown here is derived from an EMBL/GenBank/DDBJ whole genome shotgun (WGS) entry which is preliminary data.</text>
</comment>
<dbReference type="Gene3D" id="1.10.150.240">
    <property type="entry name" value="Putative phosphatase, domain 2"/>
    <property type="match status" value="1"/>
</dbReference>
<dbReference type="EMBL" id="AYYI01000018">
    <property type="protein sequence ID" value="KRM99251.1"/>
    <property type="molecule type" value="Genomic_DNA"/>
</dbReference>
<dbReference type="InterPro" id="IPR023214">
    <property type="entry name" value="HAD_sf"/>
</dbReference>
<evidence type="ECO:0000313" key="1">
    <source>
        <dbReference type="EMBL" id="KRM99251.1"/>
    </source>
</evidence>
<dbReference type="PANTHER" id="PTHR18901:SF38">
    <property type="entry name" value="PSEUDOURIDINE-5'-PHOSPHATASE"/>
    <property type="match status" value="1"/>
</dbReference>